<dbReference type="Gene3D" id="3.90.550.10">
    <property type="entry name" value="Spore Coat Polysaccharide Biosynthesis Protein SpsA, Chain A"/>
    <property type="match status" value="2"/>
</dbReference>
<name>A1K913_AZOSB</name>
<keyword evidence="2" id="KW-1185">Reference proteome</keyword>
<sequence>MNYEDGATHPYYIAAPDYRESSAGVRVMHRLCHMLNTQGLEAYVVGAEVVHPQLLTPCLDSKTSIRHRRENRVPIAIYPDIITGNPLNAPVCVRYMLNKEGVIEGNPLNAGADDLFFYYSRAFTPNTAEKFDYLRLNTNDLETFKPDPQKAKRGPLLYLNRIPPSAVNFATLPKDIEVLSNQTPLSLPDLAAKLQSATVLYSYESSATCTLAMLCDCPVVVMTLPGFEHLGFTKQSLSIYNGKGYAFTDSEEALAAARRGLEAVRKGVANVEQAFLQELAVFVQKTQHKAEEVARARPPVSLPDALYQDWIATHQFQASDAREYERQIAQWTQPPHFRIAVVHDNAADAQALARSLQSLARQYYPGVAVSVFTPLPAPEGLNAGRLEWFQSAQSWEAAAAALHDAGADDWVGLVRAGDVVAPHGLLVLAEYLNARPQLQAVYTDEDVIEADGRRHSPRFKPDFDLEWLRGSAYVGGLLLAKTPVWRAAGGWQHFPDHEDEFDLALRLAEHLPAAAFGHLPDVLYHRGAQHPARTRAEVADQPQLPHLQQHLARCAPDTLAGPGLIPGTSRIVHPLPATPRVSVLIPATGPLAHLQRCIESLFEQTDYPDFELLVIGHQGLDPAAQDFLAALQQLGDNRLKVLHCEAPSPCAAALFNPGAQVATGSLLLLLEPGVAALHRDWLGEMVALIQQAEVGAVGARLLHADGTLRHGGYLLGLEDTAGSPLAGHPAEEADPLGRNLVAHAVQAVSSACLLIRQDTYLALGGLDAEQFPRAYADVDLCLRLRAQGLRVLWTPFATLLHSGAPDPAPKEETAALHRRWMAELVRDPGANPNLSLQDAELEPEPEAALSWNPTPWNPLPRVLAHPVNQHGSGQYRMLNPLRGLHDANRCRGYASQRFFSPVEIAKAEMDTIVVQLPGTARHLRALESYRQYSGARCIVEVDDLITAIPPSSPLHKVFGEAARDYLQRSMRIADRLVVTTDALAAAFANAAPEVVVSRNYLVATQWENLNPAQHPRQKPRVGWAGSDSHLGDLGLLRDVVPALARDVDWIFFGTCPADLRPYVKEFYGGVPFEQYPAALASLGLDLALAPLESNAFNEAKSNLKLLEYGILGYPVVCSNVGPYRQGFPVKRVNNTSKAWIAAIRERIHDLKAARREGAALQAHVRQHWMLEDHLDEWQAAWAR</sequence>
<reference evidence="1 2" key="1">
    <citation type="journal article" date="2006" name="Nat. Biotechnol.">
        <title>Complete genome of the mutualistic, N2-fixing grass endophyte Azoarcus sp. strain BH72.</title>
        <authorList>
            <person name="Krause A."/>
            <person name="Ramakumar A."/>
            <person name="Bartels D."/>
            <person name="Battistoni F."/>
            <person name="Bekel T."/>
            <person name="Boch J."/>
            <person name="Boehm M."/>
            <person name="Friedrich F."/>
            <person name="Hurek T."/>
            <person name="Krause L."/>
            <person name="Linke B."/>
            <person name="McHardy A.C."/>
            <person name="Sarkar A."/>
            <person name="Schneiker S."/>
            <person name="Syed A.A."/>
            <person name="Thauer R."/>
            <person name="Vorhoelter F.-J."/>
            <person name="Weidner S."/>
            <person name="Puehler A."/>
            <person name="Reinhold-Hurek B."/>
            <person name="Kaiser O."/>
            <person name="Goesmann A."/>
        </authorList>
    </citation>
    <scope>NUCLEOTIDE SEQUENCE [LARGE SCALE GENOMIC DNA]</scope>
    <source>
        <strain evidence="1 2">BH72</strain>
    </source>
</reference>
<dbReference type="eggNOG" id="COG1216">
    <property type="taxonomic scope" value="Bacteria"/>
</dbReference>
<dbReference type="Pfam" id="PF13641">
    <property type="entry name" value="Glyco_tranf_2_3"/>
    <property type="match status" value="1"/>
</dbReference>
<evidence type="ECO:0000313" key="2">
    <source>
        <dbReference type="Proteomes" id="UP000002588"/>
    </source>
</evidence>
<dbReference type="InterPro" id="IPR029044">
    <property type="entry name" value="Nucleotide-diphossugar_trans"/>
</dbReference>
<dbReference type="InterPro" id="IPR050834">
    <property type="entry name" value="Glycosyltransf_2"/>
</dbReference>
<gene>
    <name evidence="1" type="ordered locus">azo2702</name>
</gene>
<dbReference type="Gene3D" id="3.40.50.2000">
    <property type="entry name" value="Glycogen Phosphorylase B"/>
    <property type="match status" value="1"/>
</dbReference>
<dbReference type="eggNOG" id="COG1215">
    <property type="taxonomic scope" value="Bacteria"/>
</dbReference>
<dbReference type="SUPFAM" id="SSF53448">
    <property type="entry name" value="Nucleotide-diphospho-sugar transferases"/>
    <property type="match status" value="2"/>
</dbReference>
<dbReference type="PANTHER" id="PTHR43685">
    <property type="entry name" value="GLYCOSYLTRANSFERASE"/>
    <property type="match status" value="1"/>
</dbReference>
<proteinExistence type="predicted"/>
<dbReference type="HOGENOM" id="CLU_002257_2_0_4"/>
<dbReference type="AlphaFoldDB" id="A1K913"/>
<organism evidence="1 2">
    <name type="scientific">Azoarcus sp. (strain BH72)</name>
    <dbReference type="NCBI Taxonomy" id="418699"/>
    <lineage>
        <taxon>Bacteria</taxon>
        <taxon>Pseudomonadati</taxon>
        <taxon>Pseudomonadota</taxon>
        <taxon>Betaproteobacteria</taxon>
        <taxon>Rhodocyclales</taxon>
        <taxon>Zoogloeaceae</taxon>
        <taxon>Azoarcus</taxon>
    </lineage>
</organism>
<dbReference type="RefSeq" id="WP_011766428.1">
    <property type="nucleotide sequence ID" value="NC_008702.1"/>
</dbReference>
<dbReference type="STRING" id="62928.azo2702"/>
<dbReference type="SUPFAM" id="SSF53756">
    <property type="entry name" value="UDP-Glycosyltransferase/glycogen phosphorylase"/>
    <property type="match status" value="1"/>
</dbReference>
<evidence type="ECO:0000313" key="1">
    <source>
        <dbReference type="EMBL" id="CAL95318.1"/>
    </source>
</evidence>
<dbReference type="Proteomes" id="UP000002588">
    <property type="component" value="Chromosome"/>
</dbReference>
<dbReference type="PANTHER" id="PTHR43685:SF2">
    <property type="entry name" value="GLYCOSYLTRANSFERASE 2-LIKE DOMAIN-CONTAINING PROTEIN"/>
    <property type="match status" value="1"/>
</dbReference>
<protein>
    <submittedName>
        <fullName evidence="1">Glycosyltransferase</fullName>
    </submittedName>
</protein>
<dbReference type="EMBL" id="AM406670">
    <property type="protein sequence ID" value="CAL95318.1"/>
    <property type="molecule type" value="Genomic_DNA"/>
</dbReference>
<dbReference type="GO" id="GO:0044010">
    <property type="term" value="P:single-species biofilm formation"/>
    <property type="evidence" value="ECO:0007669"/>
    <property type="project" value="TreeGrafter"/>
</dbReference>
<accession>A1K913</accession>
<dbReference type="KEGG" id="azo:azo2702"/>